<dbReference type="GO" id="GO:0008483">
    <property type="term" value="F:transaminase activity"/>
    <property type="evidence" value="ECO:0007669"/>
    <property type="project" value="UniProtKB-KW"/>
</dbReference>
<organism evidence="2 3">
    <name type="scientific">Nonomuraea helvata</name>
    <dbReference type="NCBI Taxonomy" id="37484"/>
    <lineage>
        <taxon>Bacteria</taxon>
        <taxon>Bacillati</taxon>
        <taxon>Actinomycetota</taxon>
        <taxon>Actinomycetes</taxon>
        <taxon>Streptosporangiales</taxon>
        <taxon>Streptosporangiaceae</taxon>
        <taxon>Nonomuraea</taxon>
    </lineage>
</organism>
<dbReference type="Proteomes" id="UP001589532">
    <property type="component" value="Unassembled WGS sequence"/>
</dbReference>
<gene>
    <name evidence="2" type="ORF">ACFFSA_16110</name>
</gene>
<name>A0ABV5RYW8_9ACTN</name>
<feature type="domain" description="Aminotransferase class V" evidence="1">
    <location>
        <begin position="1"/>
        <end position="98"/>
    </location>
</feature>
<keyword evidence="2" id="KW-0032">Aminotransferase</keyword>
<dbReference type="InterPro" id="IPR000192">
    <property type="entry name" value="Aminotrans_V_dom"/>
</dbReference>
<dbReference type="EMBL" id="JBHMBW010000012">
    <property type="protein sequence ID" value="MFB9624610.1"/>
    <property type="molecule type" value="Genomic_DNA"/>
</dbReference>
<dbReference type="Gene3D" id="3.90.1150.10">
    <property type="entry name" value="Aspartate Aminotransferase, domain 1"/>
    <property type="match status" value="1"/>
</dbReference>
<dbReference type="Pfam" id="PF00266">
    <property type="entry name" value="Aminotran_5"/>
    <property type="match status" value="1"/>
</dbReference>
<dbReference type="InterPro" id="IPR015422">
    <property type="entry name" value="PyrdxlP-dep_Trfase_small"/>
</dbReference>
<keyword evidence="2" id="KW-0808">Transferase</keyword>
<evidence type="ECO:0000313" key="2">
    <source>
        <dbReference type="EMBL" id="MFB9624610.1"/>
    </source>
</evidence>
<reference evidence="2 3" key="1">
    <citation type="submission" date="2024-09" db="EMBL/GenBank/DDBJ databases">
        <authorList>
            <person name="Sun Q."/>
            <person name="Mori K."/>
        </authorList>
    </citation>
    <scope>NUCLEOTIDE SEQUENCE [LARGE SCALE GENOMIC DNA]</scope>
    <source>
        <strain evidence="2 3">JCM 3143</strain>
    </source>
</reference>
<protein>
    <submittedName>
        <fullName evidence="2">Aminotransferase class V-fold PLP-dependent enzyme</fullName>
    </submittedName>
</protein>
<keyword evidence="3" id="KW-1185">Reference proteome</keyword>
<dbReference type="InterPro" id="IPR015424">
    <property type="entry name" value="PyrdxlP-dep_Trfase"/>
</dbReference>
<comment type="caution">
    <text evidence="2">The sequence shown here is derived from an EMBL/GenBank/DDBJ whole genome shotgun (WGS) entry which is preliminary data.</text>
</comment>
<evidence type="ECO:0000313" key="3">
    <source>
        <dbReference type="Proteomes" id="UP001589532"/>
    </source>
</evidence>
<dbReference type="SUPFAM" id="SSF53383">
    <property type="entry name" value="PLP-dependent transferases"/>
    <property type="match status" value="1"/>
</dbReference>
<sequence>MEAIEERVTALAARLRHRLAQLPGVTVQDRGRRLCGIVTFTVDGVPADDVQRQLAAASVNTSVSVVTSARYDLGARNLSSVVRASVHYYNTEEETDLLCATLGSLST</sequence>
<dbReference type="RefSeq" id="WP_378520822.1">
    <property type="nucleotide sequence ID" value="NZ_JBHMBW010000012.1"/>
</dbReference>
<accession>A0ABV5RYW8</accession>
<proteinExistence type="predicted"/>
<evidence type="ECO:0000259" key="1">
    <source>
        <dbReference type="Pfam" id="PF00266"/>
    </source>
</evidence>